<comment type="caution">
    <text evidence="1">The sequence shown here is derived from an EMBL/GenBank/DDBJ whole genome shotgun (WGS) entry which is preliminary data.</text>
</comment>
<protein>
    <submittedName>
        <fullName evidence="1">Uncharacterized protein</fullName>
    </submittedName>
</protein>
<name>A0A8J2MTS5_9BILA</name>
<dbReference type="EMBL" id="CAKAEH010001811">
    <property type="protein sequence ID" value="CAG9539572.1"/>
    <property type="molecule type" value="Genomic_DNA"/>
</dbReference>
<evidence type="ECO:0000313" key="1">
    <source>
        <dbReference type="EMBL" id="CAG9539572.1"/>
    </source>
</evidence>
<dbReference type="OrthoDB" id="10431051at2759"/>
<organism evidence="1 2">
    <name type="scientific">Cercopithifilaria johnstoni</name>
    <dbReference type="NCBI Taxonomy" id="2874296"/>
    <lineage>
        <taxon>Eukaryota</taxon>
        <taxon>Metazoa</taxon>
        <taxon>Ecdysozoa</taxon>
        <taxon>Nematoda</taxon>
        <taxon>Chromadorea</taxon>
        <taxon>Rhabditida</taxon>
        <taxon>Spirurina</taxon>
        <taxon>Spiruromorpha</taxon>
        <taxon>Filarioidea</taxon>
        <taxon>Onchocercidae</taxon>
        <taxon>Cercopithifilaria</taxon>
    </lineage>
</organism>
<evidence type="ECO:0000313" key="2">
    <source>
        <dbReference type="Proteomes" id="UP000746747"/>
    </source>
</evidence>
<sequence>MCTIKMHLISIHFISEVNLENGSVTETPIHTHATSKRSVGQISMMAAMPDVLVAQHSTDGIECMFIMYCCQQERWLWNPTNTRAAPSPIAHLTWLKTN</sequence>
<dbReference type="AlphaFoldDB" id="A0A8J2MTS5"/>
<dbReference type="Proteomes" id="UP000746747">
    <property type="component" value="Unassembled WGS sequence"/>
</dbReference>
<proteinExistence type="predicted"/>
<reference evidence="1" key="1">
    <citation type="submission" date="2021-09" db="EMBL/GenBank/DDBJ databases">
        <authorList>
            <consortium name="Pathogen Informatics"/>
        </authorList>
    </citation>
    <scope>NUCLEOTIDE SEQUENCE</scope>
</reference>
<gene>
    <name evidence="1" type="ORF">CJOHNSTONI_LOCUS9161</name>
</gene>
<keyword evidence="2" id="KW-1185">Reference proteome</keyword>
<accession>A0A8J2MTS5</accession>